<proteinExistence type="predicted"/>
<dbReference type="CDD" id="cd05155">
    <property type="entry name" value="APH_ChoK_like_1"/>
    <property type="match status" value="1"/>
</dbReference>
<dbReference type="OrthoDB" id="3806873at2"/>
<feature type="domain" description="Aminoglycoside phosphotransferase" evidence="1">
    <location>
        <begin position="34"/>
        <end position="262"/>
    </location>
</feature>
<sequence>MAARLTIETELVRRLVDRQFPDWADQPVRPVERNGWDNSTFRLGTDKKVRLPTAAPYVPQVEKEWRFLPRLAPHLPLPIPAPLALGRPAEGYPYPWSVYRWIEGEPAVFEQLADPAGFAVDLAQFLLALQRAPPEGPSAGVDNFHRGGALSFYDAETRRCLDQLAGEIDAAAAGRVWEAALAARWQRPPVWVHGDIAVGNLLLHEGRLSAVIDFGSSAIGDPACDLVIAWTFLRGGSRAAFQAKLAEQAGFDHGIWARARGWALWKALLICCGHGSTLPTERPAREVIATVLQEHAASDRD</sequence>
<evidence type="ECO:0000313" key="2">
    <source>
        <dbReference type="EMBL" id="PRH84223.1"/>
    </source>
</evidence>
<dbReference type="Proteomes" id="UP000237682">
    <property type="component" value="Unassembled WGS sequence"/>
</dbReference>
<name>A0A2S9Q4D5_9HYPH</name>
<dbReference type="Gene3D" id="3.90.1200.10">
    <property type="match status" value="1"/>
</dbReference>
<dbReference type="PANTHER" id="PTHR21310:SF42">
    <property type="entry name" value="BIFUNCTIONAL AAC_APH"/>
    <property type="match status" value="1"/>
</dbReference>
<dbReference type="EMBL" id="PUEJ01000015">
    <property type="protein sequence ID" value="PRH84223.1"/>
    <property type="molecule type" value="Genomic_DNA"/>
</dbReference>
<dbReference type="SUPFAM" id="SSF56112">
    <property type="entry name" value="Protein kinase-like (PK-like)"/>
    <property type="match status" value="1"/>
</dbReference>
<gene>
    <name evidence="2" type="ORF">C5L14_28485</name>
</gene>
<dbReference type="RefSeq" id="WP_105865433.1">
    <property type="nucleotide sequence ID" value="NZ_PUEJ01000015.1"/>
</dbReference>
<comment type="caution">
    <text evidence="2">The sequence shown here is derived from an EMBL/GenBank/DDBJ whole genome shotgun (WGS) entry which is preliminary data.</text>
</comment>
<protein>
    <recommendedName>
        <fullName evidence="1">Aminoglycoside phosphotransferase domain-containing protein</fullName>
    </recommendedName>
</protein>
<organism evidence="2 3">
    <name type="scientific">Labrys okinawensis</name>
    <dbReference type="NCBI Taxonomy" id="346911"/>
    <lineage>
        <taxon>Bacteria</taxon>
        <taxon>Pseudomonadati</taxon>
        <taxon>Pseudomonadota</taxon>
        <taxon>Alphaproteobacteria</taxon>
        <taxon>Hyphomicrobiales</taxon>
        <taxon>Xanthobacteraceae</taxon>
        <taxon>Labrys</taxon>
    </lineage>
</organism>
<evidence type="ECO:0000259" key="1">
    <source>
        <dbReference type="Pfam" id="PF01636"/>
    </source>
</evidence>
<reference evidence="2 3" key="1">
    <citation type="submission" date="2018-02" db="EMBL/GenBank/DDBJ databases">
        <title>Whole genome sequencing of endophytic bacterium.</title>
        <authorList>
            <person name="Eedara R."/>
            <person name="Podile A.R."/>
        </authorList>
    </citation>
    <scope>NUCLEOTIDE SEQUENCE [LARGE SCALE GENOMIC DNA]</scope>
    <source>
        <strain evidence="2 3">RP1T</strain>
    </source>
</reference>
<dbReference type="PANTHER" id="PTHR21310">
    <property type="entry name" value="AMINOGLYCOSIDE PHOSPHOTRANSFERASE-RELATED-RELATED"/>
    <property type="match status" value="1"/>
</dbReference>
<dbReference type="Pfam" id="PF01636">
    <property type="entry name" value="APH"/>
    <property type="match status" value="1"/>
</dbReference>
<dbReference type="Gene3D" id="3.30.200.20">
    <property type="entry name" value="Phosphorylase Kinase, domain 1"/>
    <property type="match status" value="1"/>
</dbReference>
<dbReference type="AlphaFoldDB" id="A0A2S9Q4D5"/>
<dbReference type="InterPro" id="IPR011009">
    <property type="entry name" value="Kinase-like_dom_sf"/>
</dbReference>
<dbReference type="InterPro" id="IPR051678">
    <property type="entry name" value="AGP_Transferase"/>
</dbReference>
<evidence type="ECO:0000313" key="3">
    <source>
        <dbReference type="Proteomes" id="UP000237682"/>
    </source>
</evidence>
<accession>A0A2S9Q4D5</accession>
<dbReference type="InterPro" id="IPR002575">
    <property type="entry name" value="Aminoglycoside_PTrfase"/>
</dbReference>
<keyword evidence="3" id="KW-1185">Reference proteome</keyword>